<keyword evidence="2" id="KW-1185">Reference proteome</keyword>
<dbReference type="AlphaFoldDB" id="A0AAW0E775"/>
<dbReference type="Proteomes" id="UP001362999">
    <property type="component" value="Unassembled WGS sequence"/>
</dbReference>
<comment type="caution">
    <text evidence="1">The sequence shown here is derived from an EMBL/GenBank/DDBJ whole genome shotgun (WGS) entry which is preliminary data.</text>
</comment>
<evidence type="ECO:0000313" key="1">
    <source>
        <dbReference type="EMBL" id="KAK7059732.1"/>
    </source>
</evidence>
<sequence length="259" mass="30015">MLTENLSCSASPVSKPVAAPLDLVDQQRLSLFILTCRNRSIPSCESMKAFVESSETSGRDPTGIVETRIQELSDQYGKDVENLYAAIAEDYMDEMEDRYLSFEERLPSGVKMEEDDKSDLRNSERSISREWYHALDTTTATFHARIDALSRHRNLHKNSERDMLNSGSSMPIEELSFPFPQTVEEYLRMPQDVRYRIARLLTLDSGSERERIMSDFSWERREVVPLQEKFATDQDFSRQIRATVAESDNRARVEDPRRR</sequence>
<name>A0AAW0E775_9AGAR</name>
<gene>
    <name evidence="1" type="ORF">R3P38DRAFT_2495534</name>
</gene>
<reference evidence="1 2" key="1">
    <citation type="journal article" date="2024" name="J Genomics">
        <title>Draft genome sequencing and assembly of Favolaschia claudopus CIRM-BRFM 2984 isolated from oak limbs.</title>
        <authorList>
            <person name="Navarro D."/>
            <person name="Drula E."/>
            <person name="Chaduli D."/>
            <person name="Cazenave R."/>
            <person name="Ahrendt S."/>
            <person name="Wang J."/>
            <person name="Lipzen A."/>
            <person name="Daum C."/>
            <person name="Barry K."/>
            <person name="Grigoriev I.V."/>
            <person name="Favel A."/>
            <person name="Rosso M.N."/>
            <person name="Martin F."/>
        </authorList>
    </citation>
    <scope>NUCLEOTIDE SEQUENCE [LARGE SCALE GENOMIC DNA]</scope>
    <source>
        <strain evidence="1 2">CIRM-BRFM 2984</strain>
    </source>
</reference>
<dbReference type="EMBL" id="JAWWNJ010000003">
    <property type="protein sequence ID" value="KAK7059732.1"/>
    <property type="molecule type" value="Genomic_DNA"/>
</dbReference>
<protein>
    <submittedName>
        <fullName evidence="1">Uncharacterized protein</fullName>
    </submittedName>
</protein>
<organism evidence="1 2">
    <name type="scientific">Favolaschia claudopus</name>
    <dbReference type="NCBI Taxonomy" id="2862362"/>
    <lineage>
        <taxon>Eukaryota</taxon>
        <taxon>Fungi</taxon>
        <taxon>Dikarya</taxon>
        <taxon>Basidiomycota</taxon>
        <taxon>Agaricomycotina</taxon>
        <taxon>Agaricomycetes</taxon>
        <taxon>Agaricomycetidae</taxon>
        <taxon>Agaricales</taxon>
        <taxon>Marasmiineae</taxon>
        <taxon>Mycenaceae</taxon>
        <taxon>Favolaschia</taxon>
    </lineage>
</organism>
<proteinExistence type="predicted"/>
<accession>A0AAW0E775</accession>
<evidence type="ECO:0000313" key="2">
    <source>
        <dbReference type="Proteomes" id="UP001362999"/>
    </source>
</evidence>